<dbReference type="EMBL" id="BMAO01033087">
    <property type="protein sequence ID" value="GFQ86935.1"/>
    <property type="molecule type" value="Genomic_DNA"/>
</dbReference>
<reference evidence="1" key="1">
    <citation type="submission" date="2020-07" db="EMBL/GenBank/DDBJ databases">
        <title>Multicomponent nature underlies the extraordinary mechanical properties of spider dragline silk.</title>
        <authorList>
            <person name="Kono N."/>
            <person name="Nakamura H."/>
            <person name="Mori M."/>
            <person name="Yoshida Y."/>
            <person name="Ohtoshi R."/>
            <person name="Malay A.D."/>
            <person name="Moran D.A.P."/>
            <person name="Tomita M."/>
            <person name="Numata K."/>
            <person name="Arakawa K."/>
        </authorList>
    </citation>
    <scope>NUCLEOTIDE SEQUENCE</scope>
</reference>
<comment type="caution">
    <text evidence="1">The sequence shown here is derived from an EMBL/GenBank/DDBJ whole genome shotgun (WGS) entry which is preliminary data.</text>
</comment>
<sequence>MDSRACACVSNAYDLFEVNPIQLSTEESSYTEIFPVASLSDKTPIEFYVSGTGDNYIDLSHTLLQVQVKIKRKVEQQLAHQTKSHRSTTYSTPYFLNVQ</sequence>
<dbReference type="AlphaFoldDB" id="A0A8X6FQE7"/>
<name>A0A8X6FQE7_TRICU</name>
<accession>A0A8X6FQE7</accession>
<dbReference type="Proteomes" id="UP000887116">
    <property type="component" value="Unassembled WGS sequence"/>
</dbReference>
<keyword evidence="2" id="KW-1185">Reference proteome</keyword>
<evidence type="ECO:0000313" key="1">
    <source>
        <dbReference type="EMBL" id="GFQ86935.1"/>
    </source>
</evidence>
<organism evidence="1 2">
    <name type="scientific">Trichonephila clavata</name>
    <name type="common">Joro spider</name>
    <name type="synonym">Nephila clavata</name>
    <dbReference type="NCBI Taxonomy" id="2740835"/>
    <lineage>
        <taxon>Eukaryota</taxon>
        <taxon>Metazoa</taxon>
        <taxon>Ecdysozoa</taxon>
        <taxon>Arthropoda</taxon>
        <taxon>Chelicerata</taxon>
        <taxon>Arachnida</taxon>
        <taxon>Araneae</taxon>
        <taxon>Araneomorphae</taxon>
        <taxon>Entelegynae</taxon>
        <taxon>Araneoidea</taxon>
        <taxon>Nephilidae</taxon>
        <taxon>Trichonephila</taxon>
    </lineage>
</organism>
<gene>
    <name evidence="1" type="primary">F54H12.2_92</name>
    <name evidence="1" type="ORF">TNCT_2151</name>
</gene>
<proteinExistence type="predicted"/>
<dbReference type="OrthoDB" id="5979489at2759"/>
<protein>
    <submittedName>
        <fullName evidence="1">Uncharacterized protein F54H12.2</fullName>
    </submittedName>
</protein>
<evidence type="ECO:0000313" key="2">
    <source>
        <dbReference type="Proteomes" id="UP000887116"/>
    </source>
</evidence>